<accession>A0A9P7DCP0</accession>
<dbReference type="Gene3D" id="3.40.50.300">
    <property type="entry name" value="P-loop containing nucleotide triphosphate hydrolases"/>
    <property type="match status" value="1"/>
</dbReference>
<name>A0A9P7DCP0_9AGAM</name>
<dbReference type="Proteomes" id="UP000719766">
    <property type="component" value="Unassembled WGS sequence"/>
</dbReference>
<protein>
    <recommendedName>
        <fullName evidence="2">G domain-containing protein</fullName>
    </recommendedName>
</protein>
<keyword evidence="1" id="KW-0472">Membrane</keyword>
<reference evidence="3" key="1">
    <citation type="journal article" date="2020" name="New Phytol.">
        <title>Comparative genomics reveals dynamic genome evolution in host specialist ectomycorrhizal fungi.</title>
        <authorList>
            <person name="Lofgren L.A."/>
            <person name="Nguyen N.H."/>
            <person name="Vilgalys R."/>
            <person name="Ruytinx J."/>
            <person name="Liao H.L."/>
            <person name="Branco S."/>
            <person name="Kuo A."/>
            <person name="LaButti K."/>
            <person name="Lipzen A."/>
            <person name="Andreopoulos W."/>
            <person name="Pangilinan J."/>
            <person name="Riley R."/>
            <person name="Hundley H."/>
            <person name="Na H."/>
            <person name="Barry K."/>
            <person name="Grigoriev I.V."/>
            <person name="Stajich J.E."/>
            <person name="Kennedy P.G."/>
        </authorList>
    </citation>
    <scope>NUCLEOTIDE SEQUENCE</scope>
    <source>
        <strain evidence="3">S12</strain>
    </source>
</reference>
<gene>
    <name evidence="3" type="ORF">HD556DRAFT_1538548</name>
</gene>
<dbReference type="SUPFAM" id="SSF52540">
    <property type="entry name" value="P-loop containing nucleoside triphosphate hydrolases"/>
    <property type="match status" value="1"/>
</dbReference>
<feature type="domain" description="G" evidence="2">
    <location>
        <begin position="112"/>
        <end position="192"/>
    </location>
</feature>
<evidence type="ECO:0000256" key="1">
    <source>
        <dbReference type="SAM" id="Phobius"/>
    </source>
</evidence>
<evidence type="ECO:0000313" key="4">
    <source>
        <dbReference type="Proteomes" id="UP000719766"/>
    </source>
</evidence>
<dbReference type="GO" id="GO:0005525">
    <property type="term" value="F:GTP binding"/>
    <property type="evidence" value="ECO:0007669"/>
    <property type="project" value="InterPro"/>
</dbReference>
<sequence>MANATTLSCRIFGHSILVIKVLSHPDPFSLRIWYKEHSELKHEDVHFDLGDTFRAYSASEGQAYIKWHGNIRIVVDFSKNISTEAEQSVSSGQSSELVPATARIFKSCPRFRILVIGKTGVGKSSLIDHVFGVGKKTVKKTIVAHDRPGEASIDDEFISPENDRFVLHDSKGFEPGEEDNLNIVQDFIRRRRAMPDLKDQLHAVWLCFQIPYAGGRFLETGAKEFLTWKRDGILGDIPVVVVLTKYDMLIDQIELDLDETSIDGSSDQEIKELVKNKADIDVHDNCIVPLKQFAGPDIPHATISTEDNYKETLARLIEITENYVGQHSTLDAAVMTSIAQRVHPGLKMEALIEVGKKRYWKALGSCPSFKNRQMRDCLDVLHADIVDVWNFRDPQKYLRSPEFRAMIMNMVDEIQVGPIVDPTKTIVTGFTMLGTLTTIVSALAAHAAPIVIPIAAGAVIAVWAQDVYQTSDVALRRLMTYIIHLTLVLQTLFIVSESQELTRRAIKLAVKSYLASPMSGEVLVRIQDYIRPLTVLDRADSDTLNKIEEVIQFYKIDAAEMSKLRVKHPVDLADEPW</sequence>
<keyword evidence="1" id="KW-0812">Transmembrane</keyword>
<dbReference type="OrthoDB" id="391988at2759"/>
<evidence type="ECO:0000313" key="3">
    <source>
        <dbReference type="EMBL" id="KAG1788715.1"/>
    </source>
</evidence>
<keyword evidence="4" id="KW-1185">Reference proteome</keyword>
<dbReference type="GeneID" id="64603455"/>
<dbReference type="InterPro" id="IPR027417">
    <property type="entry name" value="P-loop_NTPase"/>
</dbReference>
<proteinExistence type="predicted"/>
<dbReference type="EMBL" id="JABBWE010000065">
    <property type="protein sequence ID" value="KAG1788715.1"/>
    <property type="molecule type" value="Genomic_DNA"/>
</dbReference>
<keyword evidence="1" id="KW-1133">Transmembrane helix</keyword>
<evidence type="ECO:0000259" key="2">
    <source>
        <dbReference type="Pfam" id="PF01926"/>
    </source>
</evidence>
<dbReference type="RefSeq" id="XP_041155898.1">
    <property type="nucleotide sequence ID" value="XM_041309691.1"/>
</dbReference>
<feature type="transmembrane region" description="Helical" evidence="1">
    <location>
        <begin position="478"/>
        <end position="495"/>
    </location>
</feature>
<comment type="caution">
    <text evidence="3">The sequence shown here is derived from an EMBL/GenBank/DDBJ whole genome shotgun (WGS) entry which is preliminary data.</text>
</comment>
<dbReference type="CDD" id="cd00882">
    <property type="entry name" value="Ras_like_GTPase"/>
    <property type="match status" value="1"/>
</dbReference>
<dbReference type="Pfam" id="PF01926">
    <property type="entry name" value="MMR_HSR1"/>
    <property type="match status" value="1"/>
</dbReference>
<dbReference type="AlphaFoldDB" id="A0A9P7DCP0"/>
<dbReference type="InterPro" id="IPR006073">
    <property type="entry name" value="GTP-bd"/>
</dbReference>
<organism evidence="3 4">
    <name type="scientific">Suillus plorans</name>
    <dbReference type="NCBI Taxonomy" id="116603"/>
    <lineage>
        <taxon>Eukaryota</taxon>
        <taxon>Fungi</taxon>
        <taxon>Dikarya</taxon>
        <taxon>Basidiomycota</taxon>
        <taxon>Agaricomycotina</taxon>
        <taxon>Agaricomycetes</taxon>
        <taxon>Agaricomycetidae</taxon>
        <taxon>Boletales</taxon>
        <taxon>Suillineae</taxon>
        <taxon>Suillaceae</taxon>
        <taxon>Suillus</taxon>
    </lineage>
</organism>